<accession>A0A9W6YWZ6</accession>
<keyword evidence="2" id="KW-1185">Reference proteome</keyword>
<protein>
    <submittedName>
        <fullName evidence="1">Unnamed protein product</fullName>
    </submittedName>
</protein>
<dbReference type="Pfam" id="PF11927">
    <property type="entry name" value="HODM_asu-like"/>
    <property type="match status" value="1"/>
</dbReference>
<comment type="caution">
    <text evidence="1">The sequence shown here is derived from an EMBL/GenBank/DDBJ whole genome shotgun (WGS) entry which is preliminary data.</text>
</comment>
<dbReference type="Proteomes" id="UP001165063">
    <property type="component" value="Unassembled WGS sequence"/>
</dbReference>
<evidence type="ECO:0000313" key="2">
    <source>
        <dbReference type="Proteomes" id="UP001165063"/>
    </source>
</evidence>
<dbReference type="EMBL" id="BSXU01000982">
    <property type="protein sequence ID" value="GMG22439.1"/>
    <property type="molecule type" value="Genomic_DNA"/>
</dbReference>
<dbReference type="InterPro" id="IPR021848">
    <property type="entry name" value="HODM_asu-like"/>
</dbReference>
<dbReference type="AlphaFoldDB" id="A0A9W6YWZ6"/>
<gene>
    <name evidence="1" type="ORF">Amon01_000262800</name>
</gene>
<reference evidence="1" key="1">
    <citation type="submission" date="2023-04" db="EMBL/GenBank/DDBJ databases">
        <title>Ambrosiozyma monospora NBRC 1965.</title>
        <authorList>
            <person name="Ichikawa N."/>
            <person name="Sato H."/>
            <person name="Tonouchi N."/>
        </authorList>
    </citation>
    <scope>NUCLEOTIDE SEQUENCE</scope>
    <source>
        <strain evidence="1">NBRC 1965</strain>
    </source>
</reference>
<dbReference type="OrthoDB" id="497541at2759"/>
<proteinExistence type="predicted"/>
<evidence type="ECO:0000313" key="1">
    <source>
        <dbReference type="EMBL" id="GMG22439.1"/>
    </source>
</evidence>
<organism evidence="1 2">
    <name type="scientific">Ambrosiozyma monospora</name>
    <name type="common">Yeast</name>
    <name type="synonym">Endomycopsis monosporus</name>
    <dbReference type="NCBI Taxonomy" id="43982"/>
    <lineage>
        <taxon>Eukaryota</taxon>
        <taxon>Fungi</taxon>
        <taxon>Dikarya</taxon>
        <taxon>Ascomycota</taxon>
        <taxon>Saccharomycotina</taxon>
        <taxon>Pichiomycetes</taxon>
        <taxon>Pichiales</taxon>
        <taxon>Pichiaceae</taxon>
        <taxon>Ambrosiozyma</taxon>
    </lineage>
</organism>
<sequence length="430" mass="49954">MQSCLVILGGIREFEILNYSKPCINTLQIQKMAIIEDTVPPSREQELLQSQPTSSSSSSSVKQLGLPVLTLILLSLLFPYIRNYIRPTLKKPTKAYKKPYATPKPPQEANNKHRKLGQWTPEQFQPPPTTPYPDWSVKETRPIPYRAFKHKYYVTMGIRSMDWNNWIELDNEWLKRYLPDRYPTLFERTPQGISNLVTGENYEFVDLEPDQLKMDPMLIASMLTQDDLAVLCEDKDTGEYVLKGGAIMLAGFWRLKDKLNLPMSAIHTSGDVPKYNSKLRSGMEKFFTRLTPDKPVVRNNYFLQTDDDLAWSYSIGDENNEKVGWYTADEATDINKIYYRSERQSVRKLPITGNIAFTIRTYFLPVVEMCKEPYVPRRLLDGILSWEKDVQDYRGYTKFKDVLLPYLEMKAKEQEALGFTVDNEPNNYPM</sequence>
<name>A0A9W6YWZ6_AMBMO</name>